<dbReference type="GO" id="GO:0016301">
    <property type="term" value="F:kinase activity"/>
    <property type="evidence" value="ECO:0007669"/>
    <property type="project" value="UniProtKB-KW"/>
</dbReference>
<evidence type="ECO:0000259" key="7">
    <source>
        <dbReference type="PROSITE" id="PS51093"/>
    </source>
</evidence>
<keyword evidence="4 8" id="KW-0808">Transferase</keyword>
<proteinExistence type="predicted"/>
<dbReference type="Proteomes" id="UP000010301">
    <property type="component" value="Unassembled WGS sequence"/>
</dbReference>
<dbReference type="GO" id="GO:0009401">
    <property type="term" value="P:phosphoenolpyruvate-dependent sugar phosphotransferase system"/>
    <property type="evidence" value="ECO:0007669"/>
    <property type="project" value="UniProtKB-KW"/>
</dbReference>
<dbReference type="Pfam" id="PF00358">
    <property type="entry name" value="PTS_EIIA_1"/>
    <property type="match status" value="1"/>
</dbReference>
<evidence type="ECO:0000256" key="3">
    <source>
        <dbReference type="ARBA" id="ARBA00022597"/>
    </source>
</evidence>
<dbReference type="InterPro" id="IPR011055">
    <property type="entry name" value="Dup_hybrid_motif"/>
</dbReference>
<protein>
    <submittedName>
        <fullName evidence="8">Phosphoenolpyruvate-dependent sugar phosphotransferase system, EIIA 1</fullName>
    </submittedName>
</protein>
<dbReference type="GO" id="GO:0005737">
    <property type="term" value="C:cytoplasm"/>
    <property type="evidence" value="ECO:0007669"/>
    <property type="project" value="UniProtKB-SubCell"/>
</dbReference>
<dbReference type="AlphaFoldDB" id="C0W1C4"/>
<dbReference type="STRING" id="525245.HMPREF0044_1214"/>
<dbReference type="EMBL" id="ACFG01000032">
    <property type="protein sequence ID" value="EEH63613.1"/>
    <property type="molecule type" value="Genomic_DNA"/>
</dbReference>
<keyword evidence="5" id="KW-0598">Phosphotransferase system</keyword>
<feature type="domain" description="PTS EIIA type-1" evidence="7">
    <location>
        <begin position="32"/>
        <end position="137"/>
    </location>
</feature>
<reference evidence="8 9" key="1">
    <citation type="submission" date="2009-01" db="EMBL/GenBank/DDBJ databases">
        <authorList>
            <person name="Qin X."/>
            <person name="Bachman B."/>
            <person name="Battles P."/>
            <person name="Bell A."/>
            <person name="Bess C."/>
            <person name="Bickham C."/>
            <person name="Chaboub L."/>
            <person name="Chen D."/>
            <person name="Coyle M."/>
            <person name="Deiros D.R."/>
            <person name="Dinh H."/>
            <person name="Forbes L."/>
            <person name="Fowler G."/>
            <person name="Francisco L."/>
            <person name="Fu Q."/>
            <person name="Gubbala S."/>
            <person name="Hale W."/>
            <person name="Han Y."/>
            <person name="Hemphill L."/>
            <person name="Highlander S.K."/>
            <person name="Hirani K."/>
            <person name="Hogues M."/>
            <person name="Jackson L."/>
            <person name="Jakkamsetti A."/>
            <person name="Javaid M."/>
            <person name="Jiang H."/>
            <person name="Korchina V."/>
            <person name="Kovar C."/>
            <person name="Lara F."/>
            <person name="Lee S."/>
            <person name="Mata R."/>
            <person name="Mathew T."/>
            <person name="Moen C."/>
            <person name="Morales K."/>
            <person name="Munidasa M."/>
            <person name="Nazareth L."/>
            <person name="Ngo R."/>
            <person name="Nguyen L."/>
            <person name="Okwuonu G."/>
            <person name="Ongeri F."/>
            <person name="Patil S."/>
            <person name="Petrosino J."/>
            <person name="Pham C."/>
            <person name="Pham P."/>
            <person name="Pu L.-L."/>
            <person name="Puazo M."/>
            <person name="Raj R."/>
            <person name="Reid J."/>
            <person name="Rouhana J."/>
            <person name="Saada N."/>
            <person name="Shang Y."/>
            <person name="Simmons D."/>
            <person name="Thornton R."/>
            <person name="Warren J."/>
            <person name="Weissenberger G."/>
            <person name="Zhang J."/>
            <person name="Zhang L."/>
            <person name="Zhou C."/>
            <person name="Zhu D."/>
            <person name="Muzny D."/>
            <person name="Worley K."/>
            <person name="Gibbs R."/>
        </authorList>
    </citation>
    <scope>NUCLEOTIDE SEQUENCE [LARGE SCALE GENOMIC DNA]</scope>
    <source>
        <strain evidence="8 9">DSM 15436</strain>
    </source>
</reference>
<dbReference type="eggNOG" id="COG2190">
    <property type="taxonomic scope" value="Bacteria"/>
</dbReference>
<dbReference type="PANTHER" id="PTHR45008">
    <property type="entry name" value="PTS SYSTEM GLUCOSE-SPECIFIC EIIA COMPONENT"/>
    <property type="match status" value="1"/>
</dbReference>
<keyword evidence="3" id="KW-0762">Sugar transport</keyword>
<keyword evidence="2" id="KW-0813">Transport</keyword>
<sequence>MPSPTPSTFPLIMLQVFSPLTGVVKPLSAVNDPVLAGEIIGAGLAVSANDTRIHEVCAPVSGRLLKVHPHAFLVFSATGVGILVHLGVDTVTLKGKGFTILKSEGETVEMGTPVIRWDPSVALEAGLDTSISVIACNVGNERITSDLHGAIEVGQGEEFFHVS</sequence>
<name>C0W1C4_9ACTO</name>
<evidence type="ECO:0000256" key="5">
    <source>
        <dbReference type="ARBA" id="ARBA00022683"/>
    </source>
</evidence>
<evidence type="ECO:0000313" key="9">
    <source>
        <dbReference type="Proteomes" id="UP000010301"/>
    </source>
</evidence>
<dbReference type="SUPFAM" id="SSF51261">
    <property type="entry name" value="Duplicated hybrid motif"/>
    <property type="match status" value="1"/>
</dbReference>
<dbReference type="Gene3D" id="2.70.70.10">
    <property type="entry name" value="Glucose Permease (Domain IIA)"/>
    <property type="match status" value="1"/>
</dbReference>
<keyword evidence="6" id="KW-0418">Kinase</keyword>
<accession>C0W1C4</accession>
<evidence type="ECO:0000313" key="8">
    <source>
        <dbReference type="EMBL" id="EEH63613.1"/>
    </source>
</evidence>
<evidence type="ECO:0000256" key="2">
    <source>
        <dbReference type="ARBA" id="ARBA00022448"/>
    </source>
</evidence>
<dbReference type="PANTHER" id="PTHR45008:SF1">
    <property type="entry name" value="PTS SYSTEM GLUCOSE-SPECIFIC EIIA COMPONENT"/>
    <property type="match status" value="1"/>
</dbReference>
<dbReference type="InterPro" id="IPR001127">
    <property type="entry name" value="PTS_EIIA_1_perm"/>
</dbReference>
<evidence type="ECO:0000256" key="6">
    <source>
        <dbReference type="ARBA" id="ARBA00022777"/>
    </source>
</evidence>
<dbReference type="HOGENOM" id="CLU_012312_5_0_11"/>
<comment type="subcellular location">
    <subcellularLocation>
        <location evidence="1">Cytoplasm</location>
    </subcellularLocation>
</comment>
<keyword evidence="9" id="KW-1185">Reference proteome</keyword>
<evidence type="ECO:0000256" key="1">
    <source>
        <dbReference type="ARBA" id="ARBA00004496"/>
    </source>
</evidence>
<dbReference type="PROSITE" id="PS00371">
    <property type="entry name" value="PTS_EIIA_TYPE_1_HIS"/>
    <property type="match status" value="1"/>
</dbReference>
<gene>
    <name evidence="8" type="ORF">HMPREF0044_1214</name>
</gene>
<organism evidence="8 9">
    <name type="scientific">Gleimia coleocanis DSM 15436</name>
    <dbReference type="NCBI Taxonomy" id="525245"/>
    <lineage>
        <taxon>Bacteria</taxon>
        <taxon>Bacillati</taxon>
        <taxon>Actinomycetota</taxon>
        <taxon>Actinomycetes</taxon>
        <taxon>Actinomycetales</taxon>
        <taxon>Actinomycetaceae</taxon>
        <taxon>Gleimia</taxon>
    </lineage>
</organism>
<dbReference type="PROSITE" id="PS51093">
    <property type="entry name" value="PTS_EIIA_TYPE_1"/>
    <property type="match status" value="1"/>
</dbReference>
<evidence type="ECO:0000256" key="4">
    <source>
        <dbReference type="ARBA" id="ARBA00022679"/>
    </source>
</evidence>
<keyword evidence="8" id="KW-0670">Pyruvate</keyword>
<dbReference type="InterPro" id="IPR050890">
    <property type="entry name" value="PTS_EIIA_component"/>
</dbReference>
<comment type="caution">
    <text evidence="8">The sequence shown here is derived from an EMBL/GenBank/DDBJ whole genome shotgun (WGS) entry which is preliminary data.</text>
</comment>